<evidence type="ECO:0000313" key="2">
    <source>
        <dbReference type="Proteomes" id="UP001431181"/>
    </source>
</evidence>
<sequence length="56" mass="6373">MKKVLAVGPDIDLVGGISNFMKSYLESMSGNQSYQVDYFDTYKVKSRKIQKNLLSH</sequence>
<proteinExistence type="predicted"/>
<dbReference type="Proteomes" id="UP001431181">
    <property type="component" value="Unassembled WGS sequence"/>
</dbReference>
<name>A0ABT3KLX1_9GAMM</name>
<accession>A0ABT3KLX1</accession>
<protein>
    <submittedName>
        <fullName evidence="1">Uncharacterized protein</fullName>
    </submittedName>
</protein>
<gene>
    <name evidence="1" type="ORF">ONZ52_19605</name>
</gene>
<dbReference type="RefSeq" id="WP_265220346.1">
    <property type="nucleotide sequence ID" value="NZ_JAPEUL010000011.1"/>
</dbReference>
<reference evidence="1" key="1">
    <citation type="submission" date="2022-11" db="EMBL/GenBank/DDBJ databases">
        <title>Marinomonas sp. nov., isolated from marine algae.</title>
        <authorList>
            <person name="Choi D.G."/>
            <person name="Kim J.M."/>
            <person name="Lee J.K."/>
            <person name="Baek J.H."/>
            <person name="Jeon C.O."/>
        </authorList>
    </citation>
    <scope>NUCLEOTIDE SEQUENCE</scope>
    <source>
        <strain evidence="1">KJ51-3</strain>
    </source>
</reference>
<dbReference type="EMBL" id="JAPEUL010000011">
    <property type="protein sequence ID" value="MCW4631007.1"/>
    <property type="molecule type" value="Genomic_DNA"/>
</dbReference>
<comment type="caution">
    <text evidence="1">The sequence shown here is derived from an EMBL/GenBank/DDBJ whole genome shotgun (WGS) entry which is preliminary data.</text>
</comment>
<keyword evidence="2" id="KW-1185">Reference proteome</keyword>
<evidence type="ECO:0000313" key="1">
    <source>
        <dbReference type="EMBL" id="MCW4631007.1"/>
    </source>
</evidence>
<organism evidence="1 2">
    <name type="scientific">Marinomonas rhodophyticola</name>
    <dbReference type="NCBI Taxonomy" id="2992803"/>
    <lineage>
        <taxon>Bacteria</taxon>
        <taxon>Pseudomonadati</taxon>
        <taxon>Pseudomonadota</taxon>
        <taxon>Gammaproteobacteria</taxon>
        <taxon>Oceanospirillales</taxon>
        <taxon>Oceanospirillaceae</taxon>
        <taxon>Marinomonas</taxon>
    </lineage>
</organism>